<feature type="domain" description="Septum formation-related" evidence="2">
    <location>
        <begin position="48"/>
        <end position="273"/>
    </location>
</feature>
<feature type="chain" id="PRO_5039592978" description="Septum formation-related domain-containing protein" evidence="1">
    <location>
        <begin position="20"/>
        <end position="297"/>
    </location>
</feature>
<dbReference type="PROSITE" id="PS51257">
    <property type="entry name" value="PROKAR_LIPOPROTEIN"/>
    <property type="match status" value="1"/>
</dbReference>
<evidence type="ECO:0000313" key="3">
    <source>
        <dbReference type="EMBL" id="CCH20900.1"/>
    </source>
</evidence>
<dbReference type="eggNOG" id="ENOG5030VN0">
    <property type="taxonomic scope" value="Bacteria"/>
</dbReference>
<dbReference type="OrthoDB" id="3381205at2"/>
<evidence type="ECO:0000256" key="1">
    <source>
        <dbReference type="SAM" id="SignalP"/>
    </source>
</evidence>
<evidence type="ECO:0000313" key="4">
    <source>
        <dbReference type="Proteomes" id="UP000003448"/>
    </source>
</evidence>
<dbReference type="STRING" id="1150864.MILUP08_45794"/>
<proteinExistence type="predicted"/>
<accession>I0LAQ3</accession>
<dbReference type="Proteomes" id="UP000003448">
    <property type="component" value="Unassembled WGS sequence"/>
</dbReference>
<evidence type="ECO:0000259" key="2">
    <source>
        <dbReference type="Pfam" id="PF13845"/>
    </source>
</evidence>
<dbReference type="RefSeq" id="WP_007464283.1">
    <property type="nucleotide sequence ID" value="NZ_HF570108.1"/>
</dbReference>
<dbReference type="EMBL" id="CAIE01000039">
    <property type="protein sequence ID" value="CCH20900.1"/>
    <property type="molecule type" value="Genomic_DNA"/>
</dbReference>
<gene>
    <name evidence="3" type="ORF">MILUP08_45794</name>
</gene>
<name>I0LAQ3_9ACTN</name>
<comment type="caution">
    <text evidence="3">The sequence shown here is derived from an EMBL/GenBank/DDBJ whole genome shotgun (WGS) entry which is preliminary data.</text>
</comment>
<organism evidence="3 4">
    <name type="scientific">Micromonospora lupini str. Lupac 08</name>
    <dbReference type="NCBI Taxonomy" id="1150864"/>
    <lineage>
        <taxon>Bacteria</taxon>
        <taxon>Bacillati</taxon>
        <taxon>Actinomycetota</taxon>
        <taxon>Actinomycetes</taxon>
        <taxon>Micromonosporales</taxon>
        <taxon>Micromonosporaceae</taxon>
        <taxon>Micromonospora</taxon>
    </lineage>
</organism>
<dbReference type="Pfam" id="PF13845">
    <property type="entry name" value="Septum_form"/>
    <property type="match status" value="1"/>
</dbReference>
<feature type="signal peptide" evidence="1">
    <location>
        <begin position="1"/>
        <end position="19"/>
    </location>
</feature>
<keyword evidence="4" id="KW-1185">Reference proteome</keyword>
<reference evidence="4" key="1">
    <citation type="journal article" date="2012" name="J. Bacteriol.">
        <title>Genome Sequence of Micromonospora lupini Lupac 08, Isolated from Root Nodules of Lupinus angustifolius.</title>
        <authorList>
            <person name="Alonso-Vega P."/>
            <person name="Normand P."/>
            <person name="Bacigalupe R."/>
            <person name="Pujic P."/>
            <person name="Lajus A."/>
            <person name="Vallenet D."/>
            <person name="Carro L."/>
            <person name="Coll P."/>
            <person name="Trujillo M.E."/>
        </authorList>
    </citation>
    <scope>NUCLEOTIDE SEQUENCE [LARGE SCALE GENOMIC DNA]</scope>
    <source>
        <strain evidence="4">Lupac 08</strain>
    </source>
</reference>
<dbReference type="InterPro" id="IPR026004">
    <property type="entry name" value="Septum_form"/>
</dbReference>
<sequence length="297" mass="32028">MRRHGRAALTAAILTAALAGCGTPAGTDGDLSDDWRPMAAAQQFAPKAGECHKIPGATAYLSSYTPVDCAKTHLLETFYVGTFTGALAARTTPPAVYSATMRSTFADCDTRAKQFVGGDWRNARLSVQVAPTSPAGWSGGSRWYRCDIFELDEVNGPNGATDGANERVGSLRNVLASRSPLMLGCMNEDKWHMFRPVACTSGHQFEYAGIWTAPDRSWDDATGDAASVHNACRIVIARFAKVPADGKLVYRTGTAYRFPSQQLWDRGDRGVRCYYWSSGTTVKRSIAGGGTKALPIR</sequence>
<dbReference type="AlphaFoldDB" id="I0LAQ3"/>
<protein>
    <recommendedName>
        <fullName evidence="2">Septum formation-related domain-containing protein</fullName>
    </recommendedName>
</protein>
<keyword evidence="1" id="KW-0732">Signal</keyword>